<dbReference type="SUPFAM" id="SSF56112">
    <property type="entry name" value="Protein kinase-like (PK-like)"/>
    <property type="match status" value="1"/>
</dbReference>
<name>A0A835YL65_9STRA</name>
<comment type="catalytic activity">
    <reaction evidence="9">
        <text>L-tyrosyl-[protein] + ATP = O-phospho-L-tyrosyl-[protein] + ADP + H(+)</text>
        <dbReference type="Rhea" id="RHEA:10596"/>
        <dbReference type="Rhea" id="RHEA-COMP:10136"/>
        <dbReference type="Rhea" id="RHEA-COMP:20101"/>
        <dbReference type="ChEBI" id="CHEBI:15378"/>
        <dbReference type="ChEBI" id="CHEBI:30616"/>
        <dbReference type="ChEBI" id="CHEBI:46858"/>
        <dbReference type="ChEBI" id="CHEBI:61978"/>
        <dbReference type="ChEBI" id="CHEBI:456216"/>
        <dbReference type="EC" id="2.7.12.2"/>
    </reaction>
</comment>
<dbReference type="InterPro" id="IPR008271">
    <property type="entry name" value="Ser/Thr_kinase_AS"/>
</dbReference>
<dbReference type="Proteomes" id="UP000664859">
    <property type="component" value="Unassembled WGS sequence"/>
</dbReference>
<comment type="catalytic activity">
    <reaction evidence="7">
        <text>L-seryl-[protein] + ATP = O-phospho-L-seryl-[protein] + ADP + H(+)</text>
        <dbReference type="Rhea" id="RHEA:17989"/>
        <dbReference type="Rhea" id="RHEA-COMP:9863"/>
        <dbReference type="Rhea" id="RHEA-COMP:11604"/>
        <dbReference type="ChEBI" id="CHEBI:15378"/>
        <dbReference type="ChEBI" id="CHEBI:29999"/>
        <dbReference type="ChEBI" id="CHEBI:30616"/>
        <dbReference type="ChEBI" id="CHEBI:83421"/>
        <dbReference type="ChEBI" id="CHEBI:456216"/>
        <dbReference type="EC" id="2.7.12.2"/>
    </reaction>
</comment>
<keyword evidence="1" id="KW-0808">Transferase</keyword>
<dbReference type="InterPro" id="IPR000719">
    <property type="entry name" value="Prot_kinase_dom"/>
</dbReference>
<comment type="caution">
    <text evidence="13">The sequence shown here is derived from an EMBL/GenBank/DDBJ whole genome shotgun (WGS) entry which is preliminary data.</text>
</comment>
<organism evidence="13 14">
    <name type="scientific">Tribonema minus</name>
    <dbReference type="NCBI Taxonomy" id="303371"/>
    <lineage>
        <taxon>Eukaryota</taxon>
        <taxon>Sar</taxon>
        <taxon>Stramenopiles</taxon>
        <taxon>Ochrophyta</taxon>
        <taxon>PX clade</taxon>
        <taxon>Xanthophyceae</taxon>
        <taxon>Tribonematales</taxon>
        <taxon>Tribonemataceae</taxon>
        <taxon>Tribonema</taxon>
    </lineage>
</organism>
<proteinExistence type="inferred from homology"/>
<comment type="catalytic activity">
    <reaction evidence="8">
        <text>L-threonyl-[protein] + ATP = O-phospho-L-threonyl-[protein] + ADP + H(+)</text>
        <dbReference type="Rhea" id="RHEA:46608"/>
        <dbReference type="Rhea" id="RHEA-COMP:11060"/>
        <dbReference type="Rhea" id="RHEA-COMP:11605"/>
        <dbReference type="ChEBI" id="CHEBI:15378"/>
        <dbReference type="ChEBI" id="CHEBI:30013"/>
        <dbReference type="ChEBI" id="CHEBI:30616"/>
        <dbReference type="ChEBI" id="CHEBI:61977"/>
        <dbReference type="ChEBI" id="CHEBI:456216"/>
        <dbReference type="EC" id="2.7.12.2"/>
    </reaction>
</comment>
<keyword evidence="2 10" id="KW-0547">Nucleotide-binding</keyword>
<gene>
    <name evidence="13" type="ORF">JKP88DRAFT_144701</name>
</gene>
<dbReference type="Gene3D" id="1.10.510.10">
    <property type="entry name" value="Transferase(Phosphotransferase) domain 1"/>
    <property type="match status" value="1"/>
</dbReference>
<evidence type="ECO:0000313" key="14">
    <source>
        <dbReference type="Proteomes" id="UP000664859"/>
    </source>
</evidence>
<keyword evidence="3 13" id="KW-0418">Kinase</keyword>
<evidence type="ECO:0000259" key="12">
    <source>
        <dbReference type="PROSITE" id="PS50011"/>
    </source>
</evidence>
<evidence type="ECO:0000256" key="4">
    <source>
        <dbReference type="ARBA" id="ARBA00022840"/>
    </source>
</evidence>
<accession>A0A835YL65</accession>
<dbReference type="EC" id="2.7.12.2" evidence="6"/>
<feature type="binding site" evidence="10">
    <location>
        <position position="34"/>
    </location>
    <ligand>
        <name>ATP</name>
        <dbReference type="ChEBI" id="CHEBI:30616"/>
    </ligand>
</feature>
<comment type="similarity">
    <text evidence="5">Belongs to the protein kinase superfamily. STE Ser/Thr protein kinase family. MAP kinase kinase subfamily.</text>
</comment>
<dbReference type="PROSITE" id="PS00108">
    <property type="entry name" value="PROTEIN_KINASE_ST"/>
    <property type="match status" value="1"/>
</dbReference>
<dbReference type="InterPro" id="IPR017441">
    <property type="entry name" value="Protein_kinase_ATP_BS"/>
</dbReference>
<dbReference type="GO" id="GO:0005524">
    <property type="term" value="F:ATP binding"/>
    <property type="evidence" value="ECO:0007669"/>
    <property type="project" value="UniProtKB-UniRule"/>
</dbReference>
<evidence type="ECO:0000256" key="9">
    <source>
        <dbReference type="ARBA" id="ARBA00051693"/>
    </source>
</evidence>
<evidence type="ECO:0000313" key="13">
    <source>
        <dbReference type="EMBL" id="KAG5177392.1"/>
    </source>
</evidence>
<dbReference type="EMBL" id="JAFCMP010000525">
    <property type="protein sequence ID" value="KAG5177392.1"/>
    <property type="molecule type" value="Genomic_DNA"/>
</dbReference>
<dbReference type="GO" id="GO:0004674">
    <property type="term" value="F:protein serine/threonine kinase activity"/>
    <property type="evidence" value="ECO:0007669"/>
    <property type="project" value="UniProtKB-KW"/>
</dbReference>
<dbReference type="InterPro" id="IPR011009">
    <property type="entry name" value="Kinase-like_dom_sf"/>
</dbReference>
<reference evidence="13" key="1">
    <citation type="submission" date="2021-02" db="EMBL/GenBank/DDBJ databases">
        <title>First Annotated Genome of the Yellow-green Alga Tribonema minus.</title>
        <authorList>
            <person name="Mahan K.M."/>
        </authorList>
    </citation>
    <scope>NUCLEOTIDE SEQUENCE</scope>
    <source>
        <strain evidence="13">UTEX B ZZ1240</strain>
    </source>
</reference>
<feature type="non-terminal residue" evidence="13">
    <location>
        <position position="283"/>
    </location>
</feature>
<evidence type="ECO:0000256" key="1">
    <source>
        <dbReference type="ARBA" id="ARBA00022679"/>
    </source>
</evidence>
<feature type="domain" description="Protein kinase" evidence="12">
    <location>
        <begin position="5"/>
        <end position="283"/>
    </location>
</feature>
<sequence>MSGNIVRLGDLGHGASGAVYKGVHACTLRLLAVKEVPVRDKGQRQQIGAEIRALSSHAAAAAGAAAGDGAAAAAAAAPPPPPPPAGVVAFHDAFTSADGGAVSIVMEYCAGGSLQDVAAAAGALDAATLASVARDALRGLASIHRLGLLHRDIKPSNMLLDARGAVKLADFGLVREAAAADLEAATAHTFVGTAVYMSPERLRGEEYSFSSDVWSLGLSLLTLALGRFPLNVPKSNLYWHLMKALPENAAGMSPCLRDFLRGTLHRDPARRPSVEQLLAHPFL</sequence>
<keyword evidence="14" id="KW-1185">Reference proteome</keyword>
<evidence type="ECO:0000256" key="3">
    <source>
        <dbReference type="ARBA" id="ARBA00022777"/>
    </source>
</evidence>
<dbReference type="OrthoDB" id="10252354at2759"/>
<keyword evidence="4 10" id="KW-0067">ATP-binding</keyword>
<evidence type="ECO:0000256" key="10">
    <source>
        <dbReference type="PROSITE-ProRule" id="PRU10141"/>
    </source>
</evidence>
<evidence type="ECO:0000256" key="7">
    <source>
        <dbReference type="ARBA" id="ARBA00049014"/>
    </source>
</evidence>
<dbReference type="PROSITE" id="PS00107">
    <property type="entry name" value="PROTEIN_KINASE_ATP"/>
    <property type="match status" value="1"/>
</dbReference>
<evidence type="ECO:0000256" key="11">
    <source>
        <dbReference type="RuleBase" id="RU000304"/>
    </source>
</evidence>
<dbReference type="GO" id="GO:0004708">
    <property type="term" value="F:MAP kinase kinase activity"/>
    <property type="evidence" value="ECO:0007669"/>
    <property type="project" value="UniProtKB-EC"/>
</dbReference>
<dbReference type="PANTHER" id="PTHR48013:SF9">
    <property type="entry name" value="DUAL SPECIFICITY MITOGEN-ACTIVATED PROTEIN KINASE KINASE 5"/>
    <property type="match status" value="1"/>
</dbReference>
<evidence type="ECO:0000256" key="5">
    <source>
        <dbReference type="ARBA" id="ARBA00038035"/>
    </source>
</evidence>
<evidence type="ECO:0000256" key="6">
    <source>
        <dbReference type="ARBA" id="ARBA00038999"/>
    </source>
</evidence>
<dbReference type="Pfam" id="PF00069">
    <property type="entry name" value="Pkinase"/>
    <property type="match status" value="1"/>
</dbReference>
<dbReference type="PANTHER" id="PTHR48013">
    <property type="entry name" value="DUAL SPECIFICITY MITOGEN-ACTIVATED PROTEIN KINASE KINASE 5-RELATED"/>
    <property type="match status" value="1"/>
</dbReference>
<dbReference type="SMART" id="SM00220">
    <property type="entry name" value="S_TKc"/>
    <property type="match status" value="1"/>
</dbReference>
<protein>
    <recommendedName>
        <fullName evidence="6">mitogen-activated protein kinase kinase</fullName>
        <ecNumber evidence="6">2.7.12.2</ecNumber>
    </recommendedName>
</protein>
<keyword evidence="11" id="KW-0723">Serine/threonine-protein kinase</keyword>
<dbReference type="Gene3D" id="3.30.200.20">
    <property type="entry name" value="Phosphorylase Kinase, domain 1"/>
    <property type="match status" value="1"/>
</dbReference>
<dbReference type="AlphaFoldDB" id="A0A835YL65"/>
<evidence type="ECO:0000256" key="2">
    <source>
        <dbReference type="ARBA" id="ARBA00022741"/>
    </source>
</evidence>
<dbReference type="PROSITE" id="PS50011">
    <property type="entry name" value="PROTEIN_KINASE_DOM"/>
    <property type="match status" value="1"/>
</dbReference>
<evidence type="ECO:0000256" key="8">
    <source>
        <dbReference type="ARBA" id="ARBA00049299"/>
    </source>
</evidence>